<dbReference type="AlphaFoldDB" id="A0A4C1ZB83"/>
<accession>A0A4C1ZB83</accession>
<name>A0A4C1ZB83_EUMVA</name>
<evidence type="ECO:0000256" key="1">
    <source>
        <dbReference type="SAM" id="MobiDB-lite"/>
    </source>
</evidence>
<keyword evidence="3" id="KW-1185">Reference proteome</keyword>
<comment type="caution">
    <text evidence="2">The sequence shown here is derived from an EMBL/GenBank/DDBJ whole genome shotgun (WGS) entry which is preliminary data.</text>
</comment>
<evidence type="ECO:0000313" key="2">
    <source>
        <dbReference type="EMBL" id="GBP84980.1"/>
    </source>
</evidence>
<dbReference type="EMBL" id="BGZK01001709">
    <property type="protein sequence ID" value="GBP84980.1"/>
    <property type="molecule type" value="Genomic_DNA"/>
</dbReference>
<proteinExistence type="predicted"/>
<gene>
    <name evidence="2" type="ORF">EVAR_39388_1</name>
</gene>
<reference evidence="2 3" key="1">
    <citation type="journal article" date="2019" name="Commun. Biol.">
        <title>The bagworm genome reveals a unique fibroin gene that provides high tensile strength.</title>
        <authorList>
            <person name="Kono N."/>
            <person name="Nakamura H."/>
            <person name="Ohtoshi R."/>
            <person name="Tomita M."/>
            <person name="Numata K."/>
            <person name="Arakawa K."/>
        </authorList>
    </citation>
    <scope>NUCLEOTIDE SEQUENCE [LARGE SCALE GENOMIC DNA]</scope>
</reference>
<feature type="region of interest" description="Disordered" evidence="1">
    <location>
        <begin position="90"/>
        <end position="112"/>
    </location>
</feature>
<dbReference type="Proteomes" id="UP000299102">
    <property type="component" value="Unassembled WGS sequence"/>
</dbReference>
<sequence>MVRKKSLDSRLENEQIVKRTGVTLREHPGSVAGRSGCTELLATLELHRKECCSSRHVTYGEIRMWSRRKNTKPGSEPFFCRGEQSLGRALRPRVGAPRRPPPRRGPAGHASQNFSELTPLIYASPPPAKISYEFFHPLDRPATPPTTAPTLFLLAISVPAPLLIPILLRLRFCFCSKYIGNSRALSSAFMFYIDLERYRLLSGSRSCSRVHPRRSYILTPKTHRELSKKQSIDQLTLGMKRHRKPLCITGLVSGRSVLTDKFKESSPKSVVVPQNIGAVRELIINFRNHRRKAILLLHVPGGGRGGAASGSAHGARAGLSPRGPALLFRRP</sequence>
<protein>
    <submittedName>
        <fullName evidence="2">Uncharacterized protein</fullName>
    </submittedName>
</protein>
<evidence type="ECO:0000313" key="3">
    <source>
        <dbReference type="Proteomes" id="UP000299102"/>
    </source>
</evidence>
<organism evidence="2 3">
    <name type="scientific">Eumeta variegata</name>
    <name type="common">Bagworm moth</name>
    <name type="synonym">Eumeta japonica</name>
    <dbReference type="NCBI Taxonomy" id="151549"/>
    <lineage>
        <taxon>Eukaryota</taxon>
        <taxon>Metazoa</taxon>
        <taxon>Ecdysozoa</taxon>
        <taxon>Arthropoda</taxon>
        <taxon>Hexapoda</taxon>
        <taxon>Insecta</taxon>
        <taxon>Pterygota</taxon>
        <taxon>Neoptera</taxon>
        <taxon>Endopterygota</taxon>
        <taxon>Lepidoptera</taxon>
        <taxon>Glossata</taxon>
        <taxon>Ditrysia</taxon>
        <taxon>Tineoidea</taxon>
        <taxon>Psychidae</taxon>
        <taxon>Oiketicinae</taxon>
        <taxon>Eumeta</taxon>
    </lineage>
</organism>